<evidence type="ECO:0000259" key="9">
    <source>
        <dbReference type="Pfam" id="PF16188"/>
    </source>
</evidence>
<dbReference type="Proteomes" id="UP000231259">
    <property type="component" value="Unassembled WGS sequence"/>
</dbReference>
<dbReference type="Pfam" id="PF01321">
    <property type="entry name" value="Creatinase_N"/>
    <property type="match status" value="1"/>
</dbReference>
<dbReference type="CDD" id="cd01085">
    <property type="entry name" value="APP"/>
    <property type="match status" value="1"/>
</dbReference>
<dbReference type="Pfam" id="PF16189">
    <property type="entry name" value="Creatinase_N_2"/>
    <property type="match status" value="1"/>
</dbReference>
<dbReference type="GO" id="GO:0006508">
    <property type="term" value="P:proteolysis"/>
    <property type="evidence" value="ECO:0007669"/>
    <property type="project" value="UniProtKB-KW"/>
</dbReference>
<dbReference type="FunFam" id="3.90.230.10:FF:000009">
    <property type="entry name" value="xaa-Pro aminopeptidase 2"/>
    <property type="match status" value="1"/>
</dbReference>
<keyword evidence="5" id="KW-0482">Metalloprotease</keyword>
<evidence type="ECO:0000256" key="1">
    <source>
        <dbReference type="ARBA" id="ARBA00008766"/>
    </source>
</evidence>
<dbReference type="Pfam" id="PF16188">
    <property type="entry name" value="Peptidase_M24_C"/>
    <property type="match status" value="1"/>
</dbReference>
<sequence>MFQKFQETAAPEQGPGRLAALRDVLAAEALHGFIVPRSDAHQGEYVAPRDDRLAWLTGFTGSAGYCVALRDSAGVFVDSRYRVQVKAQVADVYTPVDWPEVGLAEWIGEALPEGGRVGFDPWLQAVEPLRALQGKLESVTLERCDNLVDRIWEDQPAPPMGRVFVQSLELAGEAHGDKIARLAGTLGRAKTAVITLPDSIAWLLNIRGSDIARNPVAHGFALLHSDGTLTLFMEHEKLSDLGDHLGPQVSVAPPESFLAAIATLGGPVAIDPATCPVIVADTLAEAGVEMIEAQDPCVLPKACKNEVEIAGSRAAHLRDGAAMVRFLAWLDAQPPGSLSEIDVVTALEGERRATNALRDISFETISGTGAHGAIVHYRVTEKTNARVEDGHLLLVDSGGQYVDGTTDITRTVAVGRVGEEEAHAFTRVLRGMIGISRARWPKGLAGRDLDALARVPLWEAGLDYGHGTGHGVGSYLCVHEGPQRLARTGTVPLMEGMILSNEPGFYREGAYGIRIENLIVVSGAPLLAGATVPEMLSFETLTYVPIDRRLIVTEMLTRAETDWLNAYHATCRARLEPLVEGATKDWLIAATEPL</sequence>
<evidence type="ECO:0000259" key="7">
    <source>
        <dbReference type="Pfam" id="PF00557"/>
    </source>
</evidence>
<comment type="similarity">
    <text evidence="1 6">Belongs to the peptidase M24B family.</text>
</comment>
<dbReference type="InterPro" id="IPR032416">
    <property type="entry name" value="Peptidase_M24_C"/>
</dbReference>
<dbReference type="InterPro" id="IPR033740">
    <property type="entry name" value="Pept_M24B"/>
</dbReference>
<keyword evidence="3 6" id="KW-0479">Metal-binding</keyword>
<evidence type="ECO:0000256" key="6">
    <source>
        <dbReference type="RuleBase" id="RU000590"/>
    </source>
</evidence>
<dbReference type="EMBL" id="AWWI01000182">
    <property type="protein sequence ID" value="PIL13732.1"/>
    <property type="molecule type" value="Genomic_DNA"/>
</dbReference>
<evidence type="ECO:0000256" key="5">
    <source>
        <dbReference type="ARBA" id="ARBA00023049"/>
    </source>
</evidence>
<dbReference type="PANTHER" id="PTHR43763:SF6">
    <property type="entry name" value="XAA-PRO AMINOPEPTIDASE 1"/>
    <property type="match status" value="1"/>
</dbReference>
<evidence type="ECO:0000256" key="3">
    <source>
        <dbReference type="ARBA" id="ARBA00022723"/>
    </source>
</evidence>
<gene>
    <name evidence="10" type="ORF">P775_27600</name>
</gene>
<reference evidence="10 11" key="1">
    <citation type="submission" date="2013-09" db="EMBL/GenBank/DDBJ databases">
        <title>Genome sequencing of Phaeobacter antarcticus sp. nov. SM1211.</title>
        <authorList>
            <person name="Zhang X.-Y."/>
            <person name="Liu C."/>
            <person name="Chen X.-L."/>
            <person name="Xie B.-B."/>
            <person name="Qin Q.-L."/>
            <person name="Rong J.-C."/>
            <person name="Zhang Y.-Z."/>
        </authorList>
    </citation>
    <scope>NUCLEOTIDE SEQUENCE [LARGE SCALE GENOMIC DNA]</scope>
    <source>
        <strain evidence="10 11">SM1211</strain>
    </source>
</reference>
<dbReference type="SUPFAM" id="SSF53092">
    <property type="entry name" value="Creatinase/prolidase N-terminal domain"/>
    <property type="match status" value="1"/>
</dbReference>
<evidence type="ECO:0000259" key="8">
    <source>
        <dbReference type="Pfam" id="PF01321"/>
    </source>
</evidence>
<protein>
    <recommendedName>
        <fullName evidence="12">X-Pro aminopeptidase</fullName>
    </recommendedName>
</protein>
<comment type="caution">
    <text evidence="10">The sequence shown here is derived from an EMBL/GenBank/DDBJ whole genome shotgun (WGS) entry which is preliminary data.</text>
</comment>
<dbReference type="InterPro" id="IPR000587">
    <property type="entry name" value="Creatinase_N"/>
</dbReference>
<dbReference type="InterPro" id="IPR001131">
    <property type="entry name" value="Peptidase_M24B_aminopep-P_CS"/>
</dbReference>
<dbReference type="GO" id="GO:0005737">
    <property type="term" value="C:cytoplasm"/>
    <property type="evidence" value="ECO:0007669"/>
    <property type="project" value="UniProtKB-ARBA"/>
</dbReference>
<dbReference type="OrthoDB" id="9806388at2"/>
<feature type="domain" description="Peptidase M24" evidence="7">
    <location>
        <begin position="313"/>
        <end position="521"/>
    </location>
</feature>
<dbReference type="GO" id="GO:0046872">
    <property type="term" value="F:metal ion binding"/>
    <property type="evidence" value="ECO:0007669"/>
    <property type="project" value="UniProtKB-KW"/>
</dbReference>
<feature type="domain" description="Peptidase M24 C-terminal" evidence="9">
    <location>
        <begin position="534"/>
        <end position="594"/>
    </location>
</feature>
<dbReference type="AlphaFoldDB" id="A0A2G8QWS2"/>
<dbReference type="RefSeq" id="WP_099913762.1">
    <property type="nucleotide sequence ID" value="NZ_AWWI01000182.1"/>
</dbReference>
<organism evidence="10 11">
    <name type="scientific">Puniceibacterium antarcticum</name>
    <dbReference type="NCBI Taxonomy" id="1206336"/>
    <lineage>
        <taxon>Bacteria</taxon>
        <taxon>Pseudomonadati</taxon>
        <taxon>Pseudomonadota</taxon>
        <taxon>Alphaproteobacteria</taxon>
        <taxon>Rhodobacterales</taxon>
        <taxon>Paracoccaceae</taxon>
        <taxon>Puniceibacterium</taxon>
    </lineage>
</organism>
<evidence type="ECO:0000256" key="4">
    <source>
        <dbReference type="ARBA" id="ARBA00022801"/>
    </source>
</evidence>
<dbReference type="GO" id="GO:0070006">
    <property type="term" value="F:metalloaminopeptidase activity"/>
    <property type="evidence" value="ECO:0007669"/>
    <property type="project" value="InterPro"/>
</dbReference>
<dbReference type="SUPFAM" id="SSF55920">
    <property type="entry name" value="Creatinase/aminopeptidase"/>
    <property type="match status" value="1"/>
</dbReference>
<evidence type="ECO:0008006" key="12">
    <source>
        <dbReference type="Google" id="ProtNLM"/>
    </source>
</evidence>
<dbReference type="Gene3D" id="3.40.350.10">
    <property type="entry name" value="Creatinase/prolidase N-terminal domain"/>
    <property type="match status" value="2"/>
</dbReference>
<keyword evidence="2" id="KW-0645">Protease</keyword>
<dbReference type="Gene3D" id="3.90.230.10">
    <property type="entry name" value="Creatinase/methionine aminopeptidase superfamily"/>
    <property type="match status" value="1"/>
</dbReference>
<evidence type="ECO:0000256" key="2">
    <source>
        <dbReference type="ARBA" id="ARBA00022670"/>
    </source>
</evidence>
<dbReference type="InterPro" id="IPR000994">
    <property type="entry name" value="Pept_M24"/>
</dbReference>
<accession>A0A2G8QWS2</accession>
<dbReference type="PANTHER" id="PTHR43763">
    <property type="entry name" value="XAA-PRO AMINOPEPTIDASE 1"/>
    <property type="match status" value="1"/>
</dbReference>
<evidence type="ECO:0000313" key="11">
    <source>
        <dbReference type="Proteomes" id="UP000231259"/>
    </source>
</evidence>
<name>A0A2G8QWS2_9RHOB</name>
<evidence type="ECO:0000313" key="10">
    <source>
        <dbReference type="EMBL" id="PIL13732.1"/>
    </source>
</evidence>
<keyword evidence="11" id="KW-1185">Reference proteome</keyword>
<feature type="domain" description="Creatinase N-terminal" evidence="8">
    <location>
        <begin position="17"/>
        <end position="151"/>
    </location>
</feature>
<dbReference type="InterPro" id="IPR050422">
    <property type="entry name" value="X-Pro_aminopeptidase_P"/>
</dbReference>
<dbReference type="Pfam" id="PF00557">
    <property type="entry name" value="Peptidase_M24"/>
    <property type="match status" value="1"/>
</dbReference>
<proteinExistence type="inferred from homology"/>
<keyword evidence="4" id="KW-0378">Hydrolase</keyword>
<dbReference type="InterPro" id="IPR029149">
    <property type="entry name" value="Creatin/AminoP/Spt16_N"/>
</dbReference>
<dbReference type="InterPro" id="IPR036005">
    <property type="entry name" value="Creatinase/aminopeptidase-like"/>
</dbReference>
<dbReference type="PROSITE" id="PS00491">
    <property type="entry name" value="PROLINE_PEPTIDASE"/>
    <property type="match status" value="1"/>
</dbReference>